<evidence type="ECO:0000256" key="14">
    <source>
        <dbReference type="PROSITE-ProRule" id="PRU10141"/>
    </source>
</evidence>
<dbReference type="SUPFAM" id="SSF56112">
    <property type="entry name" value="Protein kinase-like (PK-like)"/>
    <property type="match status" value="1"/>
</dbReference>
<evidence type="ECO:0000313" key="18">
    <source>
        <dbReference type="Proteomes" id="UP000504630"/>
    </source>
</evidence>
<dbReference type="Proteomes" id="UP000504630">
    <property type="component" value="Chromosome 19"/>
</dbReference>
<keyword evidence="4" id="KW-0597">Phosphoprotein</keyword>
<dbReference type="CDD" id="cd14086">
    <property type="entry name" value="STKc_CaMKII"/>
    <property type="match status" value="1"/>
</dbReference>
<dbReference type="FunFam" id="1.10.510.10:FF:000001">
    <property type="entry name" value="Calcium/calmodulin-dependent protein kinase type II subunit delta"/>
    <property type="match status" value="1"/>
</dbReference>
<evidence type="ECO:0000256" key="2">
    <source>
        <dbReference type="ARBA" id="ARBA00012434"/>
    </source>
</evidence>
<protein>
    <recommendedName>
        <fullName evidence="2">calcium/calmodulin-dependent protein kinase</fullName>
        <ecNumber evidence="2">2.7.11.17</ecNumber>
    </recommendedName>
</protein>
<proteinExistence type="inferred from homology"/>
<dbReference type="AlphaFoldDB" id="A0A6J2RPJ3"/>
<dbReference type="GO" id="GO:0005524">
    <property type="term" value="F:ATP binding"/>
    <property type="evidence" value="ECO:0007669"/>
    <property type="project" value="UniProtKB-UniRule"/>
</dbReference>
<dbReference type="PROSITE" id="PS00108">
    <property type="entry name" value="PROTEIN_KINASE_ST"/>
    <property type="match status" value="1"/>
</dbReference>
<keyword evidence="9" id="KW-0112">Calmodulin-binding</keyword>
<dbReference type="Gene3D" id="3.10.450.50">
    <property type="match status" value="1"/>
</dbReference>
<evidence type="ECO:0000256" key="4">
    <source>
        <dbReference type="ARBA" id="ARBA00022553"/>
    </source>
</evidence>
<keyword evidence="7 19" id="KW-0418">Kinase</keyword>
<evidence type="ECO:0000256" key="1">
    <source>
        <dbReference type="ARBA" id="ARBA00005354"/>
    </source>
</evidence>
<evidence type="ECO:0000256" key="10">
    <source>
        <dbReference type="ARBA" id="ARBA00047307"/>
    </source>
</evidence>
<gene>
    <name evidence="19" type="primary">camk2g1</name>
</gene>
<comment type="subunit">
    <text evidence="13">CAMK2 is composed of four different chains: alpha, beta, gamma, and delta. The different isoforms assemble into homo- or heteromultimeric holoenzymes composed of 8 to 12 subunits.</text>
</comment>
<dbReference type="EC" id="2.7.11.17" evidence="2"/>
<dbReference type="InterPro" id="IPR000719">
    <property type="entry name" value="Prot_kinase_dom"/>
</dbReference>
<dbReference type="FunFam" id="3.10.450.50:FF:000001">
    <property type="entry name" value="calcium/calmodulin-dependent protein kinase type II subunit gamma isoform X1"/>
    <property type="match status" value="1"/>
</dbReference>
<organism evidence="18 19">
    <name type="scientific">Cottoperca gobio</name>
    <name type="common">Frogmouth</name>
    <name type="synonym">Aphritis gobio</name>
    <dbReference type="NCBI Taxonomy" id="56716"/>
    <lineage>
        <taxon>Eukaryota</taxon>
        <taxon>Metazoa</taxon>
        <taxon>Chordata</taxon>
        <taxon>Craniata</taxon>
        <taxon>Vertebrata</taxon>
        <taxon>Euteleostomi</taxon>
        <taxon>Actinopterygii</taxon>
        <taxon>Neopterygii</taxon>
        <taxon>Teleostei</taxon>
        <taxon>Neoteleostei</taxon>
        <taxon>Acanthomorphata</taxon>
        <taxon>Eupercaria</taxon>
        <taxon>Perciformes</taxon>
        <taxon>Notothenioidei</taxon>
        <taxon>Bovichtidae</taxon>
        <taxon>Cottoperca</taxon>
    </lineage>
</organism>
<comment type="catalytic activity">
    <reaction evidence="11">
        <text>L-seryl-[protein] + ATP = O-phospho-L-seryl-[protein] + ADP + H(+)</text>
        <dbReference type="Rhea" id="RHEA:17989"/>
        <dbReference type="Rhea" id="RHEA-COMP:9863"/>
        <dbReference type="Rhea" id="RHEA-COMP:11604"/>
        <dbReference type="ChEBI" id="CHEBI:15378"/>
        <dbReference type="ChEBI" id="CHEBI:29999"/>
        <dbReference type="ChEBI" id="CHEBI:30616"/>
        <dbReference type="ChEBI" id="CHEBI:83421"/>
        <dbReference type="ChEBI" id="CHEBI:456216"/>
        <dbReference type="EC" id="2.7.11.17"/>
    </reaction>
</comment>
<feature type="domain" description="Protein kinase" evidence="17">
    <location>
        <begin position="14"/>
        <end position="272"/>
    </location>
</feature>
<dbReference type="Pfam" id="PF00069">
    <property type="entry name" value="Pkinase"/>
    <property type="match status" value="1"/>
</dbReference>
<dbReference type="Gene3D" id="3.30.200.20">
    <property type="entry name" value="Phosphorylase Kinase, domain 1"/>
    <property type="match status" value="1"/>
</dbReference>
<feature type="binding site" evidence="14">
    <location>
        <position position="43"/>
    </location>
    <ligand>
        <name>ATP</name>
        <dbReference type="ChEBI" id="CHEBI:30616"/>
    </ligand>
</feature>
<dbReference type="PROSITE" id="PS50011">
    <property type="entry name" value="PROTEIN_KINASE_DOM"/>
    <property type="match status" value="1"/>
</dbReference>
<comment type="similarity">
    <text evidence="1">Belongs to the protein kinase superfamily. CAMK Ser/Thr protein kinase family. CaMK subfamily.</text>
</comment>
<dbReference type="CTD" id="791855"/>
<evidence type="ECO:0000313" key="19">
    <source>
        <dbReference type="RefSeq" id="XP_029311974.1"/>
    </source>
</evidence>
<keyword evidence="6 14" id="KW-0547">Nucleotide-binding</keyword>
<evidence type="ECO:0000256" key="11">
    <source>
        <dbReference type="ARBA" id="ARBA00047430"/>
    </source>
</evidence>
<dbReference type="GO" id="GO:0043226">
    <property type="term" value="C:organelle"/>
    <property type="evidence" value="ECO:0007669"/>
    <property type="project" value="UniProtKB-ARBA"/>
</dbReference>
<dbReference type="GO" id="GO:0005516">
    <property type="term" value="F:calmodulin binding"/>
    <property type="evidence" value="ECO:0007669"/>
    <property type="project" value="UniProtKB-KW"/>
</dbReference>
<evidence type="ECO:0000256" key="15">
    <source>
        <dbReference type="RuleBase" id="RU000304"/>
    </source>
</evidence>
<comment type="catalytic activity">
    <reaction evidence="10">
        <text>L-threonyl-[protein] + ATP = O-phospho-L-threonyl-[protein] + ADP + H(+)</text>
        <dbReference type="Rhea" id="RHEA:46608"/>
        <dbReference type="Rhea" id="RHEA-COMP:11060"/>
        <dbReference type="Rhea" id="RHEA-COMP:11605"/>
        <dbReference type="ChEBI" id="CHEBI:15378"/>
        <dbReference type="ChEBI" id="CHEBI:30013"/>
        <dbReference type="ChEBI" id="CHEBI:30616"/>
        <dbReference type="ChEBI" id="CHEBI:61977"/>
        <dbReference type="ChEBI" id="CHEBI:456216"/>
        <dbReference type="EC" id="2.7.11.17"/>
    </reaction>
</comment>
<evidence type="ECO:0000256" key="5">
    <source>
        <dbReference type="ARBA" id="ARBA00022679"/>
    </source>
</evidence>
<dbReference type="InterPro" id="IPR032710">
    <property type="entry name" value="NTF2-like_dom_sf"/>
</dbReference>
<feature type="region of interest" description="Disordered" evidence="16">
    <location>
        <begin position="328"/>
        <end position="358"/>
    </location>
</feature>
<dbReference type="PANTHER" id="PTHR24347">
    <property type="entry name" value="SERINE/THREONINE-PROTEIN KINASE"/>
    <property type="match status" value="1"/>
</dbReference>
<dbReference type="Pfam" id="PF08332">
    <property type="entry name" value="CaMKII_AD"/>
    <property type="match status" value="1"/>
</dbReference>
<dbReference type="RefSeq" id="XP_029311974.1">
    <property type="nucleotide sequence ID" value="XM_029456114.1"/>
</dbReference>
<evidence type="ECO:0000256" key="6">
    <source>
        <dbReference type="ARBA" id="ARBA00022741"/>
    </source>
</evidence>
<reference evidence="19" key="1">
    <citation type="submission" date="2025-08" db="UniProtKB">
        <authorList>
            <consortium name="RefSeq"/>
        </authorList>
    </citation>
    <scope>IDENTIFICATION</scope>
</reference>
<keyword evidence="8 14" id="KW-0067">ATP-binding</keyword>
<dbReference type="InterPro" id="IPR008271">
    <property type="entry name" value="Ser/Thr_kinase_AS"/>
</dbReference>
<sequence length="493" mass="55821">MATTVTCTRFTDEYQLYEELGKGAFSVVRRCVKKSSGQEYAAKIINTKKLSARDHQKLEREARICRLLKHPNIVRLHDSISEEGFHYLVFDLVTGGELFEDIVAREYYSEADASHCISQILESVNHIHQHDIVHRDLKPENLLLASKMKGAAVKLADFGLAIEVQGDQQAWFGFAGTPGYLSPEVLRKDPYGKPVDIWACGVILYILLVGYPPFWDEDQHKLYQQIKAGAYDFPSPEWDTVTPEAKNLINQMLTINPAKRITAEQALKHPWVCHRSTVASMMHRQETVECLRKFNARRKLKGAILTTMLVSRNFSACKSLLNKKSDSAKESQNTVVHNPPDGVKGSTDSNATNDEEEMKARKQEIIKITEQLIEAINNGDFDAYTRICDPGLTSFEPEALGNLVEGMDFHKFYFENLLSKNSKPVHTTLLNPHVHLIGEDAACIAYIRLTQFVDTTGRPRSSQSEETRVWHRRESKWLNVHFHCSGAPAAPLQ</sequence>
<keyword evidence="3 15" id="KW-0723">Serine/threonine-protein kinase</keyword>
<evidence type="ECO:0000256" key="7">
    <source>
        <dbReference type="ARBA" id="ARBA00022777"/>
    </source>
</evidence>
<comment type="function">
    <text evidence="12">CaM-kinase II (CAMK2) is a prominent kinase in the central nervous system.</text>
</comment>
<evidence type="ECO:0000256" key="8">
    <source>
        <dbReference type="ARBA" id="ARBA00022840"/>
    </source>
</evidence>
<dbReference type="FunFam" id="3.30.200.20:FF:000002">
    <property type="entry name" value="Calcium/calmodulin-dependent protein kinase type II subunit delta isoform 2"/>
    <property type="match status" value="1"/>
</dbReference>
<evidence type="ECO:0000256" key="3">
    <source>
        <dbReference type="ARBA" id="ARBA00022527"/>
    </source>
</evidence>
<evidence type="ECO:0000256" key="13">
    <source>
        <dbReference type="ARBA" id="ARBA00064333"/>
    </source>
</evidence>
<keyword evidence="5" id="KW-0808">Transferase</keyword>
<keyword evidence="18" id="KW-1185">Reference proteome</keyword>
<dbReference type="Gene3D" id="1.10.510.10">
    <property type="entry name" value="Transferase(Phosphotransferase) domain 1"/>
    <property type="match status" value="1"/>
</dbReference>
<evidence type="ECO:0000259" key="17">
    <source>
        <dbReference type="PROSITE" id="PS50011"/>
    </source>
</evidence>
<evidence type="ECO:0000256" key="16">
    <source>
        <dbReference type="SAM" id="MobiDB-lite"/>
    </source>
</evidence>
<dbReference type="PROSITE" id="PS00107">
    <property type="entry name" value="PROTEIN_KINASE_ATP"/>
    <property type="match status" value="1"/>
</dbReference>
<dbReference type="SUPFAM" id="SSF54427">
    <property type="entry name" value="NTF2-like"/>
    <property type="match status" value="1"/>
</dbReference>
<dbReference type="InterPro" id="IPR011009">
    <property type="entry name" value="Kinase-like_dom_sf"/>
</dbReference>
<dbReference type="SMART" id="SM00220">
    <property type="entry name" value="S_TKc"/>
    <property type="match status" value="1"/>
</dbReference>
<evidence type="ECO:0000256" key="9">
    <source>
        <dbReference type="ARBA" id="ARBA00022860"/>
    </source>
</evidence>
<name>A0A6J2RPJ3_COTGO</name>
<dbReference type="GeneID" id="115024493"/>
<evidence type="ECO:0000256" key="12">
    <source>
        <dbReference type="ARBA" id="ARBA00056581"/>
    </source>
</evidence>
<dbReference type="InterPro" id="IPR017441">
    <property type="entry name" value="Protein_kinase_ATP_BS"/>
</dbReference>
<dbReference type="InterPro" id="IPR013543">
    <property type="entry name" value="Ca/CaM-dep_prot_kinase-assoc"/>
</dbReference>
<accession>A0A6J2RPJ3</accession>
<dbReference type="GO" id="GO:0004683">
    <property type="term" value="F:calcium/calmodulin-dependent protein kinase activity"/>
    <property type="evidence" value="ECO:0007669"/>
    <property type="project" value="UniProtKB-EC"/>
</dbReference>
<dbReference type="Gene3D" id="6.10.140.620">
    <property type="match status" value="1"/>
</dbReference>